<sequence length="215" mass="22891">MQSLNLKRHHVITLVAALFLLLSTQPARAALDSAAFTTELDSLILEGNDLLVQVNNTVLNSLTMDSQLAELETAVTNYQANIVATYDSVVAAAGTTLSLTSDMLVALQTLSTVSLSLANAFADLTVQIGELAASTSLAVLDSSLAAMLRLSDDIGLMADRILEMADKILIMADNIGLMADRIIATQIIQSDNLKLILDATLTTQNNTIKLISLFL</sequence>
<name>A0A915U6I2_9BACT</name>
<proteinExistence type="predicted"/>
<keyword evidence="1" id="KW-0732">Signal</keyword>
<reference evidence="2" key="1">
    <citation type="submission" date="2020-12" db="EMBL/GenBank/DDBJ databases">
        <title>Desulfobium dissulfuricans gen. nov., sp. nov., a novel mesophilic, sulfate-reducing bacterium isolated from a deep-sea hydrothermal vent.</title>
        <authorList>
            <person name="Hashimoto Y."/>
            <person name="Tame A."/>
            <person name="Sawayama S."/>
            <person name="Miyazaki J."/>
            <person name="Takai K."/>
            <person name="Nakagawa S."/>
        </authorList>
    </citation>
    <scope>NUCLEOTIDE SEQUENCE</scope>
    <source>
        <strain evidence="2">GF1</strain>
    </source>
</reference>
<dbReference type="KEGG" id="ddu:GF1_25980"/>
<dbReference type="Proteomes" id="UP001063350">
    <property type="component" value="Chromosome"/>
</dbReference>
<feature type="signal peptide" evidence="1">
    <location>
        <begin position="1"/>
        <end position="29"/>
    </location>
</feature>
<dbReference type="EMBL" id="AP024233">
    <property type="protein sequence ID" value="BCO10222.1"/>
    <property type="molecule type" value="Genomic_DNA"/>
</dbReference>
<feature type="chain" id="PRO_5036696525" evidence="1">
    <location>
        <begin position="30"/>
        <end position="215"/>
    </location>
</feature>
<protein>
    <submittedName>
        <fullName evidence="2">Uncharacterized protein</fullName>
    </submittedName>
</protein>
<dbReference type="AlphaFoldDB" id="A0A915U6I2"/>
<evidence type="ECO:0000313" key="3">
    <source>
        <dbReference type="Proteomes" id="UP001063350"/>
    </source>
</evidence>
<keyword evidence="3" id="KW-1185">Reference proteome</keyword>
<evidence type="ECO:0000313" key="2">
    <source>
        <dbReference type="EMBL" id="BCO10222.1"/>
    </source>
</evidence>
<organism evidence="2 3">
    <name type="scientific">Desulfolithobacter dissulfuricans</name>
    <dbReference type="NCBI Taxonomy" id="2795293"/>
    <lineage>
        <taxon>Bacteria</taxon>
        <taxon>Pseudomonadati</taxon>
        <taxon>Thermodesulfobacteriota</taxon>
        <taxon>Desulfobulbia</taxon>
        <taxon>Desulfobulbales</taxon>
        <taxon>Desulfobulbaceae</taxon>
        <taxon>Desulfolithobacter</taxon>
    </lineage>
</organism>
<dbReference type="RefSeq" id="WP_267926958.1">
    <property type="nucleotide sequence ID" value="NZ_AP024233.1"/>
</dbReference>
<evidence type="ECO:0000256" key="1">
    <source>
        <dbReference type="SAM" id="SignalP"/>
    </source>
</evidence>
<accession>A0A915U6I2</accession>
<gene>
    <name evidence="2" type="ORF">GF1_25980</name>
</gene>